<dbReference type="Gene3D" id="3.40.710.10">
    <property type="entry name" value="DD-peptidase/beta-lactamase superfamily"/>
    <property type="match status" value="1"/>
</dbReference>
<dbReference type="InterPro" id="IPR012338">
    <property type="entry name" value="Beta-lactam/transpept-like"/>
</dbReference>
<evidence type="ECO:0000259" key="4">
    <source>
        <dbReference type="Pfam" id="PF13354"/>
    </source>
</evidence>
<dbReference type="Proteomes" id="UP000191112">
    <property type="component" value="Unassembled WGS sequence"/>
</dbReference>
<dbReference type="EC" id="3.5.2.6" evidence="3"/>
<dbReference type="STRING" id="619805.SAMN05660477_02683"/>
<gene>
    <name evidence="5" type="ORF">SAMN05660477_02683</name>
</gene>
<accession>A0A1T5GB87</accession>
<dbReference type="GO" id="GO:0008800">
    <property type="term" value="F:beta-lactamase activity"/>
    <property type="evidence" value="ECO:0007669"/>
    <property type="project" value="UniProtKB-EC"/>
</dbReference>
<dbReference type="GO" id="GO:0030655">
    <property type="term" value="P:beta-lactam antibiotic catabolic process"/>
    <property type="evidence" value="ECO:0007669"/>
    <property type="project" value="InterPro"/>
</dbReference>
<name>A0A1T5GB87_9FLAO</name>
<reference evidence="5 6" key="1">
    <citation type="submission" date="2017-02" db="EMBL/GenBank/DDBJ databases">
        <authorList>
            <person name="Peterson S.W."/>
        </authorList>
    </citation>
    <scope>NUCLEOTIDE SEQUENCE [LARGE SCALE GENOMIC DNA]</scope>
    <source>
        <strain evidence="5 6">DSM 22323</strain>
    </source>
</reference>
<dbReference type="NCBIfam" id="NF012099">
    <property type="entry name" value="SubclassA2"/>
    <property type="match status" value="1"/>
</dbReference>
<dbReference type="PANTHER" id="PTHR35333:SF3">
    <property type="entry name" value="BETA-LACTAMASE-TYPE TRANSPEPTIDASE FOLD CONTAINING PROTEIN"/>
    <property type="match status" value="1"/>
</dbReference>
<dbReference type="OrthoDB" id="9772863at2"/>
<dbReference type="PRINTS" id="PR00118">
    <property type="entry name" value="BLACTAMASEA"/>
</dbReference>
<evidence type="ECO:0000313" key="6">
    <source>
        <dbReference type="Proteomes" id="UP000191112"/>
    </source>
</evidence>
<dbReference type="SUPFAM" id="SSF56601">
    <property type="entry name" value="beta-lactamase/transpeptidase-like"/>
    <property type="match status" value="1"/>
</dbReference>
<evidence type="ECO:0000256" key="1">
    <source>
        <dbReference type="ARBA" id="ARBA00001526"/>
    </source>
</evidence>
<dbReference type="NCBIfam" id="NF033103">
    <property type="entry name" value="bla_class_A"/>
    <property type="match status" value="1"/>
</dbReference>
<comment type="similarity">
    <text evidence="2">Belongs to the class-A beta-lactamase family.</text>
</comment>
<dbReference type="Pfam" id="PF13354">
    <property type="entry name" value="Beta-lactamase2"/>
    <property type="match status" value="1"/>
</dbReference>
<dbReference type="GO" id="GO:0046677">
    <property type="term" value="P:response to antibiotic"/>
    <property type="evidence" value="ECO:0007669"/>
    <property type="project" value="InterPro"/>
</dbReference>
<dbReference type="InterPro" id="IPR045155">
    <property type="entry name" value="Beta-lactam_cat"/>
</dbReference>
<proteinExistence type="inferred from homology"/>
<feature type="domain" description="Beta-lactamase class A catalytic" evidence="4">
    <location>
        <begin position="41"/>
        <end position="267"/>
    </location>
</feature>
<keyword evidence="6" id="KW-1185">Reference proteome</keyword>
<comment type="catalytic activity">
    <reaction evidence="1">
        <text>a beta-lactam + H2O = a substituted beta-amino acid</text>
        <dbReference type="Rhea" id="RHEA:20401"/>
        <dbReference type="ChEBI" id="CHEBI:15377"/>
        <dbReference type="ChEBI" id="CHEBI:35627"/>
        <dbReference type="ChEBI" id="CHEBI:140347"/>
        <dbReference type="EC" id="3.5.2.6"/>
    </reaction>
</comment>
<organism evidence="5 6">
    <name type="scientific">Soonwooa buanensis</name>
    <dbReference type="NCBI Taxonomy" id="619805"/>
    <lineage>
        <taxon>Bacteria</taxon>
        <taxon>Pseudomonadati</taxon>
        <taxon>Bacteroidota</taxon>
        <taxon>Flavobacteriia</taxon>
        <taxon>Flavobacteriales</taxon>
        <taxon>Weeksellaceae</taxon>
        <taxon>Chryseobacterium group</taxon>
        <taxon>Soonwooa</taxon>
    </lineage>
</organism>
<evidence type="ECO:0000313" key="5">
    <source>
        <dbReference type="EMBL" id="SKC05733.1"/>
    </source>
</evidence>
<dbReference type="EMBL" id="FUYZ01000011">
    <property type="protein sequence ID" value="SKC05733.1"/>
    <property type="molecule type" value="Genomic_DNA"/>
</dbReference>
<sequence>MNHITKILSAAVVVSSPFLFAQKDLRTSIQEIVKNKKANIGVAVWHLEKQDTLSVNGHRHVPMQSVFKLPIGLAILDLVDKGKFKIDQKIKFTKEELLPNTHSPLRDANPNGGELTLLEMIKYTVANSDNNGCDILLDRIGGVDVVQKYMNRIGIKDFQIATNEQEMHVVTELQYQNYWNANSANDLLEKLYTKPILKEASKKEMIKILEETNTGVKRLKGELPQGTLVAHKTGTSYTDATGKTAATNDVGVITLPNKEHVIVSVFVSDSYEKEATNEKIIADIAKASFDYYSK</sequence>
<dbReference type="AlphaFoldDB" id="A0A1T5GB87"/>
<evidence type="ECO:0000256" key="3">
    <source>
        <dbReference type="ARBA" id="ARBA00012865"/>
    </source>
</evidence>
<dbReference type="PANTHER" id="PTHR35333">
    <property type="entry name" value="BETA-LACTAMASE"/>
    <property type="match status" value="1"/>
</dbReference>
<dbReference type="RefSeq" id="WP_079667870.1">
    <property type="nucleotide sequence ID" value="NZ_FUYZ01000011.1"/>
</dbReference>
<protein>
    <recommendedName>
        <fullName evidence="3">beta-lactamase</fullName>
        <ecNumber evidence="3">3.5.2.6</ecNumber>
    </recommendedName>
</protein>
<evidence type="ECO:0000256" key="2">
    <source>
        <dbReference type="ARBA" id="ARBA00009009"/>
    </source>
</evidence>
<dbReference type="InterPro" id="IPR000871">
    <property type="entry name" value="Beta-lactam_class-A"/>
</dbReference>